<dbReference type="AlphaFoldDB" id="A0A6H1ZFF6"/>
<accession>A0A6H1ZFF6</accession>
<proteinExistence type="predicted"/>
<organism evidence="1">
    <name type="scientific">viral metagenome</name>
    <dbReference type="NCBI Taxonomy" id="1070528"/>
    <lineage>
        <taxon>unclassified sequences</taxon>
        <taxon>metagenomes</taxon>
        <taxon>organismal metagenomes</taxon>
    </lineage>
</organism>
<evidence type="ECO:0000313" key="1">
    <source>
        <dbReference type="EMBL" id="QJA46643.1"/>
    </source>
</evidence>
<dbReference type="EMBL" id="MT144017">
    <property type="protein sequence ID" value="QJA46643.1"/>
    <property type="molecule type" value="Genomic_DNA"/>
</dbReference>
<name>A0A6H1ZFF6_9ZZZZ</name>
<evidence type="ECO:0000313" key="2">
    <source>
        <dbReference type="EMBL" id="QJH97936.1"/>
    </source>
</evidence>
<reference evidence="1" key="1">
    <citation type="submission" date="2020-03" db="EMBL/GenBank/DDBJ databases">
        <title>The deep terrestrial virosphere.</title>
        <authorList>
            <person name="Holmfeldt K."/>
            <person name="Nilsson E."/>
            <person name="Simone D."/>
            <person name="Lopez-Fernandez M."/>
            <person name="Wu X."/>
            <person name="de Brujin I."/>
            <person name="Lundin D."/>
            <person name="Andersson A."/>
            <person name="Bertilsson S."/>
            <person name="Dopson M."/>
        </authorList>
    </citation>
    <scope>NUCLEOTIDE SEQUENCE</scope>
    <source>
        <strain evidence="1">TM448A00481</strain>
        <strain evidence="2">TM448B01137</strain>
    </source>
</reference>
<sequence>MNAGNNMKTPKDWRKGQTVYNFLEWVRREKGWDSSRSVLMADPFYIEDADWDKWWDEYNKLMKTKNI</sequence>
<protein>
    <submittedName>
        <fullName evidence="1">Uncharacterized protein</fullName>
    </submittedName>
</protein>
<gene>
    <name evidence="1" type="ORF">TM448A00481_0019</name>
    <name evidence="2" type="ORF">TM448B01137_0005</name>
</gene>
<dbReference type="EMBL" id="MT144708">
    <property type="protein sequence ID" value="QJH97936.1"/>
    <property type="molecule type" value="Genomic_DNA"/>
</dbReference>